<dbReference type="PROSITE" id="PS50801">
    <property type="entry name" value="STAS"/>
    <property type="match status" value="1"/>
</dbReference>
<dbReference type="CDD" id="cd07043">
    <property type="entry name" value="STAS_anti-anti-sigma_factors"/>
    <property type="match status" value="1"/>
</dbReference>
<dbReference type="Pfam" id="PF01740">
    <property type="entry name" value="STAS"/>
    <property type="match status" value="1"/>
</dbReference>
<dbReference type="InterPro" id="IPR036513">
    <property type="entry name" value="STAS_dom_sf"/>
</dbReference>
<evidence type="ECO:0000313" key="6">
    <source>
        <dbReference type="Proteomes" id="UP001596074"/>
    </source>
</evidence>
<dbReference type="PANTHER" id="PTHR33495:SF2">
    <property type="entry name" value="ANTI-SIGMA FACTOR ANTAGONIST TM_1081-RELATED"/>
    <property type="match status" value="1"/>
</dbReference>
<evidence type="ECO:0000256" key="1">
    <source>
        <dbReference type="ARBA" id="ARBA00009013"/>
    </source>
</evidence>
<dbReference type="RefSeq" id="WP_378282301.1">
    <property type="nucleotide sequence ID" value="NZ_JBHSON010000016.1"/>
</dbReference>
<evidence type="ECO:0000256" key="2">
    <source>
        <dbReference type="RuleBase" id="RU003749"/>
    </source>
</evidence>
<dbReference type="PANTHER" id="PTHR33495">
    <property type="entry name" value="ANTI-SIGMA FACTOR ANTAGONIST TM_1081-RELATED-RELATED"/>
    <property type="match status" value="1"/>
</dbReference>
<dbReference type="Gene3D" id="3.30.750.24">
    <property type="entry name" value="STAS domain"/>
    <property type="match status" value="1"/>
</dbReference>
<reference evidence="6" key="1">
    <citation type="journal article" date="2019" name="Int. J. Syst. Evol. Microbiol.">
        <title>The Global Catalogue of Microorganisms (GCM) 10K type strain sequencing project: providing services to taxonomists for standard genome sequencing and annotation.</title>
        <authorList>
            <consortium name="The Broad Institute Genomics Platform"/>
            <consortium name="The Broad Institute Genome Sequencing Center for Infectious Disease"/>
            <person name="Wu L."/>
            <person name="Ma J."/>
        </authorList>
    </citation>
    <scope>NUCLEOTIDE SEQUENCE [LARGE SCALE GENOMIC DNA]</scope>
    <source>
        <strain evidence="6">KCTC 42087</strain>
    </source>
</reference>
<evidence type="ECO:0000256" key="3">
    <source>
        <dbReference type="SAM" id="MobiDB-lite"/>
    </source>
</evidence>
<proteinExistence type="inferred from homology"/>
<dbReference type="NCBIfam" id="TIGR00377">
    <property type="entry name" value="ant_ant_sig"/>
    <property type="match status" value="1"/>
</dbReference>
<name>A0ABW0ZTT0_9ACTN</name>
<evidence type="ECO:0000259" key="4">
    <source>
        <dbReference type="PROSITE" id="PS50801"/>
    </source>
</evidence>
<feature type="domain" description="STAS" evidence="4">
    <location>
        <begin position="80"/>
        <end position="189"/>
    </location>
</feature>
<gene>
    <name evidence="5" type="ORF">ACFPZN_13730</name>
</gene>
<accession>A0ABW0ZTT0</accession>
<dbReference type="InterPro" id="IPR003658">
    <property type="entry name" value="Anti-sigma_ant"/>
</dbReference>
<sequence>MITDPRGIREAGRDPYGVHQDGDEAVRFGGDMMTDDGRTTGRTGRGVQRHARRAPELRCRSGGARPVRDPACPGGGLLLEVEAVETRGAAVLAEVRGEIDLQTADLLRTRLTALHAAGHRHLVVDFAAVPFCDAAGLGALVAVHNRVSADGGEVRLARVRPAQRKLLRITGLHRVFPVYEDVEDALAAQPAPTA</sequence>
<dbReference type="EMBL" id="JBHSON010000016">
    <property type="protein sequence ID" value="MFC5746680.1"/>
    <property type="molecule type" value="Genomic_DNA"/>
</dbReference>
<feature type="compositionally biased region" description="Basic and acidic residues" evidence="3">
    <location>
        <begin position="1"/>
        <end position="13"/>
    </location>
</feature>
<comment type="caution">
    <text evidence="5">The sequence shown here is derived from an EMBL/GenBank/DDBJ whole genome shotgun (WGS) entry which is preliminary data.</text>
</comment>
<dbReference type="InterPro" id="IPR002645">
    <property type="entry name" value="STAS_dom"/>
</dbReference>
<dbReference type="SUPFAM" id="SSF52091">
    <property type="entry name" value="SpoIIaa-like"/>
    <property type="match status" value="1"/>
</dbReference>
<comment type="similarity">
    <text evidence="1 2">Belongs to the anti-sigma-factor antagonist family.</text>
</comment>
<evidence type="ECO:0000313" key="5">
    <source>
        <dbReference type="EMBL" id="MFC5746680.1"/>
    </source>
</evidence>
<keyword evidence="6" id="KW-1185">Reference proteome</keyword>
<organism evidence="5 6">
    <name type="scientific">Actinomadura rugatobispora</name>
    <dbReference type="NCBI Taxonomy" id="1994"/>
    <lineage>
        <taxon>Bacteria</taxon>
        <taxon>Bacillati</taxon>
        <taxon>Actinomycetota</taxon>
        <taxon>Actinomycetes</taxon>
        <taxon>Streptosporangiales</taxon>
        <taxon>Thermomonosporaceae</taxon>
        <taxon>Actinomadura</taxon>
    </lineage>
</organism>
<protein>
    <recommendedName>
        <fullName evidence="2">Anti-sigma factor antagonist</fullName>
    </recommendedName>
</protein>
<feature type="region of interest" description="Disordered" evidence="3">
    <location>
        <begin position="1"/>
        <end position="65"/>
    </location>
</feature>
<dbReference type="Proteomes" id="UP001596074">
    <property type="component" value="Unassembled WGS sequence"/>
</dbReference>